<sequence length="185" mass="20230">MKRSPSQPLGTALLFAAVAQASAQTSSSAPNIVQQTQAPPSTRAGFIKMDDISYGQESINVRPGETVRFVLKNKGALMHVFNTGKAIAQLIHQREMAALFKNGTLTPTGKAKSIVWHERSGLEDSDPPGIPEVVEEIHDDPNAILVEPSTTKEFVWTFHDTANLNFSCTLPRQDQARMVGKFAMR</sequence>
<keyword evidence="2" id="KW-0186">Copper</keyword>
<dbReference type="PANTHER" id="PTHR38439:SF3">
    <property type="entry name" value="COPPER-RESISTANT CUPROPROTEIN COPI"/>
    <property type="match status" value="1"/>
</dbReference>
<dbReference type="Gene3D" id="2.60.40.420">
    <property type="entry name" value="Cupredoxins - blue copper proteins"/>
    <property type="match status" value="1"/>
</dbReference>
<evidence type="ECO:0000256" key="1">
    <source>
        <dbReference type="ARBA" id="ARBA00022723"/>
    </source>
</evidence>
<dbReference type="InterPro" id="IPR050845">
    <property type="entry name" value="Cu-binding_ET"/>
</dbReference>
<reference evidence="4" key="1">
    <citation type="submission" date="2019-02" db="EMBL/GenBank/DDBJ databases">
        <authorList>
            <consortium name="Genoscope - CEA"/>
            <person name="William W."/>
        </authorList>
    </citation>
    <scope>NUCLEOTIDE SEQUENCE [LARGE SCALE GENOMIC DNA]</scope>
    <source>
        <strain evidence="4">YSy11</strain>
    </source>
</reference>
<gene>
    <name evidence="4" type="ORF">PMYSY11_1400</name>
</gene>
<evidence type="ECO:0000256" key="2">
    <source>
        <dbReference type="ARBA" id="ARBA00023008"/>
    </source>
</evidence>
<proteinExistence type="predicted"/>
<dbReference type="PANTHER" id="PTHR38439">
    <property type="entry name" value="AURACYANIN-B"/>
    <property type="match status" value="1"/>
</dbReference>
<organism evidence="4">
    <name type="scientific">Pseudomonas marincola</name>
    <dbReference type="NCBI Taxonomy" id="437900"/>
    <lineage>
        <taxon>Bacteria</taxon>
        <taxon>Pseudomonadati</taxon>
        <taxon>Pseudomonadota</taxon>
        <taxon>Gammaproteobacteria</taxon>
        <taxon>Pseudomonadales</taxon>
        <taxon>Pseudomonadaceae</taxon>
        <taxon>Pseudomonas</taxon>
    </lineage>
</organism>
<dbReference type="RefSeq" id="WP_010489144.1">
    <property type="nucleotide sequence ID" value="NZ_JBALWF010000006.1"/>
</dbReference>
<feature type="chain" id="PRO_5024834834" evidence="3">
    <location>
        <begin position="24"/>
        <end position="185"/>
    </location>
</feature>
<feature type="signal peptide" evidence="3">
    <location>
        <begin position="1"/>
        <end position="23"/>
    </location>
</feature>
<keyword evidence="1" id="KW-0479">Metal-binding</keyword>
<dbReference type="AlphaFoldDB" id="A0A653E1B1"/>
<name>A0A653E1B1_9PSED</name>
<evidence type="ECO:0000313" key="4">
    <source>
        <dbReference type="EMBL" id="VEV96447.1"/>
    </source>
</evidence>
<keyword evidence="3" id="KW-0732">Signal</keyword>
<accession>A0A653E1B1</accession>
<dbReference type="EMBL" id="LR215729">
    <property type="protein sequence ID" value="VEV96447.1"/>
    <property type="molecule type" value="Genomic_DNA"/>
</dbReference>
<protein>
    <submittedName>
        <fullName evidence="4">Plastocyanin</fullName>
    </submittedName>
</protein>
<dbReference type="InterPro" id="IPR008972">
    <property type="entry name" value="Cupredoxin"/>
</dbReference>
<dbReference type="SUPFAM" id="SSF49503">
    <property type="entry name" value="Cupredoxins"/>
    <property type="match status" value="1"/>
</dbReference>
<dbReference type="GO" id="GO:0046872">
    <property type="term" value="F:metal ion binding"/>
    <property type="evidence" value="ECO:0007669"/>
    <property type="project" value="UniProtKB-KW"/>
</dbReference>
<evidence type="ECO:0000256" key="3">
    <source>
        <dbReference type="SAM" id="SignalP"/>
    </source>
</evidence>